<feature type="domain" description="THAP-type" evidence="7">
    <location>
        <begin position="1"/>
        <end position="78"/>
    </location>
</feature>
<evidence type="ECO:0000256" key="4">
    <source>
        <dbReference type="ARBA" id="ARBA00023125"/>
    </source>
</evidence>
<dbReference type="GeneID" id="112465550"/>
<dbReference type="SMART" id="SM00692">
    <property type="entry name" value="DM3"/>
    <property type="match status" value="1"/>
</dbReference>
<keyword evidence="8" id="KW-1185">Reference proteome</keyword>
<evidence type="ECO:0000256" key="1">
    <source>
        <dbReference type="ARBA" id="ARBA00022723"/>
    </source>
</evidence>
<keyword evidence="3" id="KW-0862">Zinc</keyword>
<dbReference type="GO" id="GO:0003677">
    <property type="term" value="F:DNA binding"/>
    <property type="evidence" value="ECO:0007669"/>
    <property type="project" value="UniProtKB-UniRule"/>
</dbReference>
<dbReference type="RefSeq" id="XP_024888898.1">
    <property type="nucleotide sequence ID" value="XM_025033130.1"/>
</dbReference>
<dbReference type="PANTHER" id="PTHR46927">
    <property type="entry name" value="AGAP005574-PA"/>
    <property type="match status" value="1"/>
</dbReference>
<dbReference type="GO" id="GO:0008270">
    <property type="term" value="F:zinc ion binding"/>
    <property type="evidence" value="ECO:0007669"/>
    <property type="project" value="UniProtKB-KW"/>
</dbReference>
<evidence type="ECO:0000256" key="6">
    <source>
        <dbReference type="SAM" id="MobiDB-lite"/>
    </source>
</evidence>
<evidence type="ECO:0000256" key="2">
    <source>
        <dbReference type="ARBA" id="ARBA00022771"/>
    </source>
</evidence>
<evidence type="ECO:0000259" key="7">
    <source>
        <dbReference type="PROSITE" id="PS50950"/>
    </source>
</evidence>
<sequence>MTGCSADYCTNSSSKGFQMCRFPREEKRRKVWIANVNRADWVPGVSSTLCSIHFSDEMWEKTRGGKRRLKSTAVPTIFGDRLIHTSVQEEDEPKNIPENEHENFNNTSQEAQERPINNGDVHNNSEEIQETEGSIEELKEKTPFEETLEQRFNRLQKLYDKSEKSRIALKKSLIAANKRNKKLQLVYM</sequence>
<keyword evidence="2 5" id="KW-0863">Zinc-finger</keyword>
<dbReference type="SUPFAM" id="SSF57716">
    <property type="entry name" value="Glucocorticoid receptor-like (DNA-binding domain)"/>
    <property type="match status" value="1"/>
</dbReference>
<dbReference type="SMART" id="SM00980">
    <property type="entry name" value="THAP"/>
    <property type="match status" value="1"/>
</dbReference>
<feature type="region of interest" description="Disordered" evidence="6">
    <location>
        <begin position="86"/>
        <end position="137"/>
    </location>
</feature>
<name>A0A6J1R417_9HYME</name>
<evidence type="ECO:0000256" key="5">
    <source>
        <dbReference type="PROSITE-ProRule" id="PRU00309"/>
    </source>
</evidence>
<feature type="compositionally biased region" description="Basic and acidic residues" evidence="6">
    <location>
        <begin position="93"/>
        <end position="103"/>
    </location>
</feature>
<dbReference type="CTD" id="40579"/>
<keyword evidence="4 5" id="KW-0238">DNA-binding</keyword>
<dbReference type="InterPro" id="IPR006612">
    <property type="entry name" value="THAP_Znf"/>
</dbReference>
<keyword evidence="1" id="KW-0479">Metal-binding</keyword>
<dbReference type="PROSITE" id="PS50950">
    <property type="entry name" value="ZF_THAP"/>
    <property type="match status" value="1"/>
</dbReference>
<dbReference type="Pfam" id="PF05485">
    <property type="entry name" value="THAP"/>
    <property type="match status" value="1"/>
</dbReference>
<evidence type="ECO:0000313" key="8">
    <source>
        <dbReference type="Proteomes" id="UP000504618"/>
    </source>
</evidence>
<evidence type="ECO:0000313" key="9">
    <source>
        <dbReference type="RefSeq" id="XP_024888898.1"/>
    </source>
</evidence>
<proteinExistence type="predicted"/>
<dbReference type="Proteomes" id="UP000504618">
    <property type="component" value="Unplaced"/>
</dbReference>
<accession>A0A6J1R417</accession>
<reference evidence="9" key="1">
    <citation type="submission" date="2025-08" db="UniProtKB">
        <authorList>
            <consortium name="RefSeq"/>
        </authorList>
    </citation>
    <scope>IDENTIFICATION</scope>
    <source>
        <tissue evidence="9">Whole body</tissue>
    </source>
</reference>
<dbReference type="AlphaFoldDB" id="A0A6J1R417"/>
<dbReference type="InterPro" id="IPR052224">
    <property type="entry name" value="THAP_domain_protein"/>
</dbReference>
<dbReference type="InterPro" id="IPR038441">
    <property type="entry name" value="THAP_Znf_sf"/>
</dbReference>
<protein>
    <submittedName>
        <fullName evidence="9">THAP domain-containing protein 5</fullName>
    </submittedName>
</protein>
<dbReference type="Gene3D" id="6.20.210.20">
    <property type="entry name" value="THAP domain"/>
    <property type="match status" value="1"/>
</dbReference>
<evidence type="ECO:0000256" key="3">
    <source>
        <dbReference type="ARBA" id="ARBA00022833"/>
    </source>
</evidence>
<dbReference type="OrthoDB" id="7312725at2759"/>
<dbReference type="PANTHER" id="PTHR46927:SF3">
    <property type="entry name" value="THAP-TYPE DOMAIN-CONTAINING PROTEIN"/>
    <property type="match status" value="1"/>
</dbReference>
<organism evidence="8 9">
    <name type="scientific">Temnothorax curvispinosus</name>
    <dbReference type="NCBI Taxonomy" id="300111"/>
    <lineage>
        <taxon>Eukaryota</taxon>
        <taxon>Metazoa</taxon>
        <taxon>Ecdysozoa</taxon>
        <taxon>Arthropoda</taxon>
        <taxon>Hexapoda</taxon>
        <taxon>Insecta</taxon>
        <taxon>Pterygota</taxon>
        <taxon>Neoptera</taxon>
        <taxon>Endopterygota</taxon>
        <taxon>Hymenoptera</taxon>
        <taxon>Apocrita</taxon>
        <taxon>Aculeata</taxon>
        <taxon>Formicoidea</taxon>
        <taxon>Formicidae</taxon>
        <taxon>Myrmicinae</taxon>
        <taxon>Temnothorax</taxon>
    </lineage>
</organism>
<gene>
    <name evidence="9" type="primary">LOC112465550</name>
</gene>